<keyword evidence="1" id="KW-0812">Transmembrane</keyword>
<gene>
    <name evidence="2" type="ORF">E6H00_07325</name>
</gene>
<evidence type="ECO:0008006" key="4">
    <source>
        <dbReference type="Google" id="ProtNLM"/>
    </source>
</evidence>
<evidence type="ECO:0000313" key="3">
    <source>
        <dbReference type="Proteomes" id="UP000318509"/>
    </source>
</evidence>
<keyword evidence="1" id="KW-0472">Membrane</keyword>
<evidence type="ECO:0000313" key="2">
    <source>
        <dbReference type="EMBL" id="TMI90230.1"/>
    </source>
</evidence>
<accession>A0A537K394</accession>
<name>A0A537K394_9BACT</name>
<sequence length="89" mass="9057">MDARFIAYLVVSAILIVTPGPDMALVARNAVSGGYSSARSMAFGVGVGILLWGIGLLVARAAARFGPGIRRALDGAAGAVMVGLAVERR</sequence>
<dbReference type="Proteomes" id="UP000318509">
    <property type="component" value="Unassembled WGS sequence"/>
</dbReference>
<keyword evidence="1" id="KW-1133">Transmembrane helix</keyword>
<evidence type="ECO:0000256" key="1">
    <source>
        <dbReference type="SAM" id="Phobius"/>
    </source>
</evidence>
<proteinExistence type="predicted"/>
<protein>
    <recommendedName>
        <fullName evidence="4">LysE family translocator</fullName>
    </recommendedName>
</protein>
<dbReference type="AlphaFoldDB" id="A0A537K394"/>
<comment type="caution">
    <text evidence="2">The sequence shown here is derived from an EMBL/GenBank/DDBJ whole genome shotgun (WGS) entry which is preliminary data.</text>
</comment>
<feature type="transmembrane region" description="Helical" evidence="1">
    <location>
        <begin position="40"/>
        <end position="63"/>
    </location>
</feature>
<organism evidence="2 3">
    <name type="scientific">Candidatus Segetimicrobium genomatis</name>
    <dbReference type="NCBI Taxonomy" id="2569760"/>
    <lineage>
        <taxon>Bacteria</taxon>
        <taxon>Bacillati</taxon>
        <taxon>Candidatus Sysuimicrobiota</taxon>
        <taxon>Candidatus Sysuimicrobiia</taxon>
        <taxon>Candidatus Sysuimicrobiales</taxon>
        <taxon>Candidatus Segetimicrobiaceae</taxon>
        <taxon>Candidatus Segetimicrobium</taxon>
    </lineage>
</organism>
<dbReference type="EMBL" id="VBAK01000114">
    <property type="protein sequence ID" value="TMI90230.1"/>
    <property type="molecule type" value="Genomic_DNA"/>
</dbReference>
<reference evidence="2 3" key="1">
    <citation type="journal article" date="2019" name="Nat. Microbiol.">
        <title>Mediterranean grassland soil C-N compound turnover is dependent on rainfall and depth, and is mediated by genomically divergent microorganisms.</title>
        <authorList>
            <person name="Diamond S."/>
            <person name="Andeer P.F."/>
            <person name="Li Z."/>
            <person name="Crits-Christoph A."/>
            <person name="Burstein D."/>
            <person name="Anantharaman K."/>
            <person name="Lane K.R."/>
            <person name="Thomas B.C."/>
            <person name="Pan C."/>
            <person name="Northen T.R."/>
            <person name="Banfield J.F."/>
        </authorList>
    </citation>
    <scope>NUCLEOTIDE SEQUENCE [LARGE SCALE GENOMIC DNA]</scope>
    <source>
        <strain evidence="2">NP_3</strain>
    </source>
</reference>